<feature type="region of interest" description="Disordered" evidence="3">
    <location>
        <begin position="55"/>
        <end position="207"/>
    </location>
</feature>
<sequence length="866" mass="95058">MTTTAPFFNLMNCTPIADQLSTPLNPVSVVNPLCIILVKNGSKGDRLLFRYPYTKKSKGKKSTSSSGGGSSKKTGGIIGGGGSKNASFASSITTTTGGGHSGPEAASTPGRDGGEKTNATVSPPSGGGSTKNEDVAAEKSSPDKVEEVGGGSSGSTSDNADKDKSGGTDTDNDVVDGGSKTDSTETTTPVISPVLPPPSTVMSKASPAPTFIGTTTKSLFDTPLSAISGKSFGSAGNATLTPDFGVARLRKVSRTTAPIISRGDGENPYSVSKNPTDDLFTEPSFANSTTDGRKFSLDGSEMLSQLSDKDLSNLLAVNSDLAERKFELKLNFVRFVGHPTLMHNPKDVRPINPEFQTSVKIFHIVFCLNAAASHSIVKCFFDLSKRLGIGLRHEEYRCGFMNKEMRKIIATHDEACTLATEHMEAGTEDHDNVQEKVFDDILAKSKLAQLMKRIYDDVCHSGFTFRRINNWVQISFCLPQRVHTHSFRSHAALVEPETIHRCLEAIRPYHAILLLVEPDALASRFWLDSSSTIPRLLQVYSPLKSLQTLAADADLTLSQVVEIASHLVYWAHATVIYPLCESNIYFLAPDVPLDSNELEGAFKRKFPQLSMTQVFSDFSLAIPLGERFNPMLGGTYIQSQLVELVTWMLQRRLLIQLHIYIYMATYLDGGSGGENQLDQISVHVDPDISLNLNSMRPFDFPEEDDATVSDTYSETTVDEISLVNPVQMPQKEQKSEEVIDLKPKSEESSSQSEAQNQQDRAKQNNNNEEVVEPLDKFRSSLPELTNEAVKRAVGMVNKASISVQDIKMFSKIAKYFTGEFHIEEIMYRENIRRSQLMLLLDKFRECLITVEKEDADISFFRNETVP</sequence>
<evidence type="ECO:0000256" key="3">
    <source>
        <dbReference type="SAM" id="MobiDB-lite"/>
    </source>
</evidence>
<keyword evidence="2" id="KW-0732">Signal</keyword>
<feature type="compositionally biased region" description="Gly residues" evidence="3">
    <location>
        <begin position="66"/>
        <end position="83"/>
    </location>
</feature>
<comment type="similarity">
    <text evidence="1 2">Belongs to the NPR3 family.</text>
</comment>
<reference evidence="5 6" key="1">
    <citation type="journal article" date="2016" name="Genome Biol. Evol.">
        <title>Gene Family Evolution Reflects Adaptation to Soil Environmental Stressors in the Genome of the Collembolan Orchesella cincta.</title>
        <authorList>
            <person name="Faddeeva-Vakhrusheva A."/>
            <person name="Derks M.F."/>
            <person name="Anvar S.Y."/>
            <person name="Agamennone V."/>
            <person name="Suring W."/>
            <person name="Smit S."/>
            <person name="van Straalen N.M."/>
            <person name="Roelofs D."/>
        </authorList>
    </citation>
    <scope>NUCLEOTIDE SEQUENCE [LARGE SCALE GENOMIC DNA]</scope>
    <source>
        <tissue evidence="5">Mixed pool</tissue>
    </source>
</reference>
<comment type="function">
    <text evidence="2">As a component of the GATOR1 complex functions as an inhibitor of the amino acid-sensing branch of the TORC1 pathway.</text>
</comment>
<dbReference type="GO" id="GO:0038202">
    <property type="term" value="P:TORC1 signaling"/>
    <property type="evidence" value="ECO:0007669"/>
    <property type="project" value="TreeGrafter"/>
</dbReference>
<dbReference type="GO" id="GO:0034198">
    <property type="term" value="P:cellular response to amino acid starvation"/>
    <property type="evidence" value="ECO:0007669"/>
    <property type="project" value="UniProtKB-UniRule"/>
</dbReference>
<dbReference type="PANTHER" id="PTHR13153">
    <property type="entry name" value="CGTHBA PROTEIN -14 GENE PROTEIN"/>
    <property type="match status" value="1"/>
</dbReference>
<feature type="compositionally biased region" description="Polar residues" evidence="3">
    <location>
        <begin position="180"/>
        <end position="190"/>
    </location>
</feature>
<proteinExistence type="inferred from homology"/>
<dbReference type="STRING" id="48709.A0A1D2MXN1"/>
<dbReference type="GO" id="GO:1904262">
    <property type="term" value="P:negative regulation of TORC1 signaling"/>
    <property type="evidence" value="ECO:0007669"/>
    <property type="project" value="TreeGrafter"/>
</dbReference>
<dbReference type="EMBL" id="LJIJ01000417">
    <property type="protein sequence ID" value="ODM97728.1"/>
    <property type="molecule type" value="Genomic_DNA"/>
</dbReference>
<keyword evidence="2" id="KW-0458">Lysosome</keyword>
<dbReference type="InterPro" id="IPR056603">
    <property type="entry name" value="HTH_NPRL3"/>
</dbReference>
<dbReference type="Proteomes" id="UP000094527">
    <property type="component" value="Unassembled WGS sequence"/>
</dbReference>
<keyword evidence="6" id="KW-1185">Reference proteome</keyword>
<dbReference type="PANTHER" id="PTHR13153:SF5">
    <property type="entry name" value="GATOR COMPLEX PROTEIN NPRL3"/>
    <property type="match status" value="1"/>
</dbReference>
<evidence type="ECO:0000259" key="4">
    <source>
        <dbReference type="Pfam" id="PF24064"/>
    </source>
</evidence>
<feature type="region of interest" description="Disordered" evidence="3">
    <location>
        <begin position="722"/>
        <end position="777"/>
    </location>
</feature>
<feature type="domain" description="GATOR1 complex protein NPRL3 C-terminal HTH" evidence="4">
    <location>
        <begin position="804"/>
        <end position="848"/>
    </location>
</feature>
<evidence type="ECO:0000256" key="2">
    <source>
        <dbReference type="RuleBase" id="RU368069"/>
    </source>
</evidence>
<feature type="non-terminal residue" evidence="5">
    <location>
        <position position="866"/>
    </location>
</feature>
<evidence type="ECO:0000313" key="6">
    <source>
        <dbReference type="Proteomes" id="UP000094527"/>
    </source>
</evidence>
<dbReference type="OMA" id="ESEHTKY"/>
<protein>
    <recommendedName>
        <fullName evidence="2">GATOR complex protein NPRL3</fullName>
    </recommendedName>
    <alternativeName>
        <fullName evidence="2">Nitrogen permease regulator 3-like protein</fullName>
    </alternativeName>
</protein>
<comment type="caution">
    <text evidence="5">The sequence shown here is derived from an EMBL/GenBank/DDBJ whole genome shotgun (WGS) entry which is preliminary data.</text>
</comment>
<dbReference type="GO" id="GO:1990130">
    <property type="term" value="C:GATOR1 complex"/>
    <property type="evidence" value="ECO:0007669"/>
    <property type="project" value="UniProtKB-UniRule"/>
</dbReference>
<dbReference type="OrthoDB" id="18648at2759"/>
<evidence type="ECO:0000256" key="1">
    <source>
        <dbReference type="ARBA" id="ARBA00010546"/>
    </source>
</evidence>
<name>A0A1D2MXN1_ORCCI</name>
<organism evidence="5 6">
    <name type="scientific">Orchesella cincta</name>
    <name type="common">Springtail</name>
    <name type="synonym">Podura cincta</name>
    <dbReference type="NCBI Taxonomy" id="48709"/>
    <lineage>
        <taxon>Eukaryota</taxon>
        <taxon>Metazoa</taxon>
        <taxon>Ecdysozoa</taxon>
        <taxon>Arthropoda</taxon>
        <taxon>Hexapoda</taxon>
        <taxon>Collembola</taxon>
        <taxon>Entomobryomorpha</taxon>
        <taxon>Entomobryoidea</taxon>
        <taxon>Orchesellidae</taxon>
        <taxon>Orchesellinae</taxon>
        <taxon>Orchesella</taxon>
    </lineage>
</organism>
<dbReference type="GO" id="GO:0010508">
    <property type="term" value="P:positive regulation of autophagy"/>
    <property type="evidence" value="ECO:0007669"/>
    <property type="project" value="TreeGrafter"/>
</dbReference>
<feature type="compositionally biased region" description="Basic and acidic residues" evidence="3">
    <location>
        <begin position="731"/>
        <end position="747"/>
    </location>
</feature>
<feature type="compositionally biased region" description="Basic and acidic residues" evidence="3">
    <location>
        <begin position="131"/>
        <end position="147"/>
    </location>
</feature>
<feature type="compositionally biased region" description="Low complexity" evidence="3">
    <location>
        <begin position="748"/>
        <end position="758"/>
    </location>
</feature>
<accession>A0A1D2MXN1</accession>
<comment type="subcellular location">
    <subcellularLocation>
        <location evidence="2">Lysosome</location>
    </subcellularLocation>
</comment>
<dbReference type="Pfam" id="PF03666">
    <property type="entry name" value="NPR3"/>
    <property type="match status" value="1"/>
</dbReference>
<dbReference type="AlphaFoldDB" id="A0A1D2MXN1"/>
<dbReference type="Pfam" id="PF24064">
    <property type="entry name" value="HTH_NPRL3"/>
    <property type="match status" value="1"/>
</dbReference>
<dbReference type="GO" id="GO:0005764">
    <property type="term" value="C:lysosome"/>
    <property type="evidence" value="ECO:0007669"/>
    <property type="project" value="UniProtKB-SubCell"/>
</dbReference>
<dbReference type="InterPro" id="IPR005365">
    <property type="entry name" value="Npr3"/>
</dbReference>
<gene>
    <name evidence="5" type="ORF">Ocin01_08965</name>
</gene>
<evidence type="ECO:0000313" key="5">
    <source>
        <dbReference type="EMBL" id="ODM97728.1"/>
    </source>
</evidence>